<protein>
    <recommendedName>
        <fullName evidence="3">XRE family transcriptional regulator</fullName>
    </recommendedName>
</protein>
<evidence type="ECO:0008006" key="3">
    <source>
        <dbReference type="Google" id="ProtNLM"/>
    </source>
</evidence>
<dbReference type="RefSeq" id="WP_153419128.1">
    <property type="nucleotide sequence ID" value="NZ_WFLM01000002.1"/>
</dbReference>
<dbReference type="SUPFAM" id="SSF47413">
    <property type="entry name" value="lambda repressor-like DNA-binding domains"/>
    <property type="match status" value="1"/>
</dbReference>
<evidence type="ECO:0000313" key="2">
    <source>
        <dbReference type="Proteomes" id="UP000437748"/>
    </source>
</evidence>
<sequence length="103" mass="11543">MTIRLKKIDDVFKKYLSDEEIAEADKEAEGELQALKLLQEDVSKFASQVMVKNELGFRAFAKEHDLSLSMASKIIKGEGNLTLETIAHIAFCNGKKAHIVFTD</sequence>
<name>A0A6N6VWA0_9BACT</name>
<keyword evidence="2" id="KW-1185">Reference proteome</keyword>
<reference evidence="1 2" key="1">
    <citation type="submission" date="2019-10" db="EMBL/GenBank/DDBJ databases">
        <title>New species of Slilvanegrellaceae.</title>
        <authorList>
            <person name="Pitt A."/>
            <person name="Hahn M.W."/>
        </authorList>
    </citation>
    <scope>NUCLEOTIDE SEQUENCE [LARGE SCALE GENOMIC DNA]</scope>
    <source>
        <strain evidence="1 2">SP-Ram-0.45-NSY-1</strain>
    </source>
</reference>
<proteinExistence type="predicted"/>
<dbReference type="OrthoDB" id="7067440at2"/>
<dbReference type="InterPro" id="IPR010982">
    <property type="entry name" value="Lambda_DNA-bd_dom_sf"/>
</dbReference>
<dbReference type="AlphaFoldDB" id="A0A6N6VWA0"/>
<evidence type="ECO:0000313" key="1">
    <source>
        <dbReference type="EMBL" id="KAB8039707.1"/>
    </source>
</evidence>
<comment type="caution">
    <text evidence="1">The sequence shown here is derived from an EMBL/GenBank/DDBJ whole genome shotgun (WGS) entry which is preliminary data.</text>
</comment>
<dbReference type="GO" id="GO:0003677">
    <property type="term" value="F:DNA binding"/>
    <property type="evidence" value="ECO:0007669"/>
    <property type="project" value="InterPro"/>
</dbReference>
<accession>A0A6N6VWA0</accession>
<gene>
    <name evidence="1" type="ORF">GCL60_05450</name>
</gene>
<organism evidence="1 2">
    <name type="scientific">Silvanigrella paludirubra</name>
    <dbReference type="NCBI Taxonomy" id="2499159"/>
    <lineage>
        <taxon>Bacteria</taxon>
        <taxon>Pseudomonadati</taxon>
        <taxon>Bdellovibrionota</taxon>
        <taxon>Oligoflexia</taxon>
        <taxon>Silvanigrellales</taxon>
        <taxon>Silvanigrellaceae</taxon>
        <taxon>Silvanigrella</taxon>
    </lineage>
</organism>
<dbReference type="EMBL" id="WFLM01000002">
    <property type="protein sequence ID" value="KAB8039707.1"/>
    <property type="molecule type" value="Genomic_DNA"/>
</dbReference>
<dbReference type="Proteomes" id="UP000437748">
    <property type="component" value="Unassembled WGS sequence"/>
</dbReference>